<evidence type="ECO:0000256" key="2">
    <source>
        <dbReference type="ARBA" id="ARBA00022801"/>
    </source>
</evidence>
<dbReference type="InterPro" id="IPR002833">
    <property type="entry name" value="PTH2"/>
</dbReference>
<dbReference type="GO" id="GO:0004045">
    <property type="term" value="F:peptidyl-tRNA hydrolase activity"/>
    <property type="evidence" value="ECO:0007669"/>
    <property type="project" value="UniProtKB-EC"/>
</dbReference>
<evidence type="ECO:0000313" key="4">
    <source>
        <dbReference type="EMBL" id="EJT48482.1"/>
    </source>
</evidence>
<dbReference type="OrthoDB" id="201213at2759"/>
<dbReference type="HOGENOM" id="CLU_119261_1_0_1"/>
<name>J6F050_TRIAS</name>
<dbReference type="Proteomes" id="UP000002748">
    <property type="component" value="Unassembled WGS sequence"/>
</dbReference>
<dbReference type="AlphaFoldDB" id="J6F050"/>
<evidence type="ECO:0000256" key="3">
    <source>
        <dbReference type="ARBA" id="ARBA00048707"/>
    </source>
</evidence>
<organism evidence="4 5">
    <name type="scientific">Trichosporon asahii var. asahii (strain ATCC 90039 / CBS 2479 / JCM 2466 / KCTC 7840 / NBRC 103889/ NCYC 2677 / UAMH 7654)</name>
    <name type="common">Yeast</name>
    <dbReference type="NCBI Taxonomy" id="1186058"/>
    <lineage>
        <taxon>Eukaryota</taxon>
        <taxon>Fungi</taxon>
        <taxon>Dikarya</taxon>
        <taxon>Basidiomycota</taxon>
        <taxon>Agaricomycotina</taxon>
        <taxon>Tremellomycetes</taxon>
        <taxon>Trichosporonales</taxon>
        <taxon>Trichosporonaceae</taxon>
        <taxon>Trichosporon</taxon>
    </lineage>
</organism>
<proteinExistence type="predicted"/>
<reference evidence="4 5" key="1">
    <citation type="journal article" date="2012" name="Eukaryot. Cell">
        <title>Draft genome sequence of CBS 2479, the standard type strain of Trichosporon asahii.</title>
        <authorList>
            <person name="Yang R.Y."/>
            <person name="Li H.T."/>
            <person name="Zhu H."/>
            <person name="Zhou G.P."/>
            <person name="Wang M."/>
            <person name="Wang L."/>
        </authorList>
    </citation>
    <scope>NUCLEOTIDE SEQUENCE [LARGE SCALE GENOMIC DNA]</scope>
    <source>
        <strain evidence="5">ATCC 90039 / CBS 2479 / JCM 2466 / KCTC 7840 / NCYC 2677 / UAMH 7654</strain>
    </source>
</reference>
<dbReference type="KEGG" id="tasa:A1Q1_02503"/>
<protein>
    <recommendedName>
        <fullName evidence="1">peptidyl-tRNA hydrolase</fullName>
        <ecNumber evidence="1">3.1.1.29</ecNumber>
    </recommendedName>
</protein>
<dbReference type="InterPro" id="IPR023476">
    <property type="entry name" value="Pep_tRNA_hydro_II_dom_sf"/>
</dbReference>
<keyword evidence="2" id="KW-0378">Hydrolase</keyword>
<dbReference type="GeneID" id="25986017"/>
<accession>J6F050</accession>
<dbReference type="EMBL" id="ALBS01000203">
    <property type="protein sequence ID" value="EJT48482.1"/>
    <property type="molecule type" value="Genomic_DNA"/>
</dbReference>
<evidence type="ECO:0000256" key="1">
    <source>
        <dbReference type="ARBA" id="ARBA00013260"/>
    </source>
</evidence>
<dbReference type="VEuPathDB" id="FungiDB:A1Q1_02503"/>
<dbReference type="SUPFAM" id="SSF102462">
    <property type="entry name" value="Peptidyl-tRNA hydrolase II"/>
    <property type="match status" value="1"/>
</dbReference>
<evidence type="ECO:0000313" key="5">
    <source>
        <dbReference type="Proteomes" id="UP000002748"/>
    </source>
</evidence>
<sequence length="148" mass="16220">MFPRLLRAMSTAAPTATAAAEAAKPTGLVMQIILRRDLVTNWPLGPMMAQAAHAATAVQHLYADHPDMKRYLAGDDGRGYEVMRKAVLEVPDEKALRGLSEALAKAEIPHHLWVEEPEHEPTALAIIPNKRPKSLKKILDAAGCSLWK</sequence>
<gene>
    <name evidence="4" type="ORF">A1Q1_02503</name>
</gene>
<dbReference type="InterPro" id="IPR042237">
    <property type="entry name" value="PTRHD1"/>
</dbReference>
<dbReference type="Pfam" id="PF01981">
    <property type="entry name" value="PTH2"/>
    <property type="match status" value="1"/>
</dbReference>
<dbReference type="PANTHER" id="PTHR46194:SF1">
    <property type="entry name" value="PEPTIDYL-TRNA HYDROLASE PTRHD1-RELATED"/>
    <property type="match status" value="1"/>
</dbReference>
<dbReference type="RefSeq" id="XP_014179240.1">
    <property type="nucleotide sequence ID" value="XM_014323765.1"/>
</dbReference>
<comment type="catalytic activity">
    <reaction evidence="3">
        <text>an N-acyl-L-alpha-aminoacyl-tRNA + H2O = an N-acyl-L-amino acid + a tRNA + H(+)</text>
        <dbReference type="Rhea" id="RHEA:54448"/>
        <dbReference type="Rhea" id="RHEA-COMP:10123"/>
        <dbReference type="Rhea" id="RHEA-COMP:13883"/>
        <dbReference type="ChEBI" id="CHEBI:15377"/>
        <dbReference type="ChEBI" id="CHEBI:15378"/>
        <dbReference type="ChEBI" id="CHEBI:59874"/>
        <dbReference type="ChEBI" id="CHEBI:78442"/>
        <dbReference type="ChEBI" id="CHEBI:138191"/>
        <dbReference type="EC" id="3.1.1.29"/>
    </reaction>
</comment>
<dbReference type="Gene3D" id="3.40.1490.10">
    <property type="entry name" value="Bit1"/>
    <property type="match status" value="1"/>
</dbReference>
<dbReference type="EC" id="3.1.1.29" evidence="1"/>
<dbReference type="PANTHER" id="PTHR46194">
    <property type="entry name" value="PEPTIDYL-TRNA HYDROLASE PTRHD1-RELATED"/>
    <property type="match status" value="1"/>
</dbReference>
<comment type="caution">
    <text evidence="4">The sequence shown here is derived from an EMBL/GenBank/DDBJ whole genome shotgun (WGS) entry which is preliminary data.</text>
</comment>